<dbReference type="SUPFAM" id="SSF52540">
    <property type="entry name" value="P-loop containing nucleoside triphosphate hydrolases"/>
    <property type="match status" value="1"/>
</dbReference>
<dbReference type="GO" id="GO:0005525">
    <property type="term" value="F:GTP binding"/>
    <property type="evidence" value="ECO:0007669"/>
    <property type="project" value="UniProtKB-KW"/>
</dbReference>
<evidence type="ECO:0000313" key="4">
    <source>
        <dbReference type="EMBL" id="KAF7375105.1"/>
    </source>
</evidence>
<comment type="caution">
    <text evidence="4">The sequence shown here is derived from an EMBL/GenBank/DDBJ whole genome shotgun (WGS) entry which is preliminary data.</text>
</comment>
<protein>
    <submittedName>
        <fullName evidence="4">Uncharacterized protein</fullName>
    </submittedName>
</protein>
<dbReference type="InterPro" id="IPR027417">
    <property type="entry name" value="P-loop_NTPase"/>
</dbReference>
<proteinExistence type="predicted"/>
<organism evidence="4 5">
    <name type="scientific">Mycena sanguinolenta</name>
    <dbReference type="NCBI Taxonomy" id="230812"/>
    <lineage>
        <taxon>Eukaryota</taxon>
        <taxon>Fungi</taxon>
        <taxon>Dikarya</taxon>
        <taxon>Basidiomycota</taxon>
        <taxon>Agaricomycotina</taxon>
        <taxon>Agaricomycetes</taxon>
        <taxon>Agaricomycetidae</taxon>
        <taxon>Agaricales</taxon>
        <taxon>Marasmiineae</taxon>
        <taxon>Mycenaceae</taxon>
        <taxon>Mycena</taxon>
    </lineage>
</organism>
<keyword evidence="5" id="KW-1185">Reference proteome</keyword>
<dbReference type="PRINTS" id="PR00449">
    <property type="entry name" value="RASTRNSFRMNG"/>
</dbReference>
<keyword evidence="2" id="KW-0547">Nucleotide-binding</keyword>
<evidence type="ECO:0000256" key="2">
    <source>
        <dbReference type="ARBA" id="ARBA00022741"/>
    </source>
</evidence>
<dbReference type="SMART" id="SM00173">
    <property type="entry name" value="RAS"/>
    <property type="match status" value="1"/>
</dbReference>
<keyword evidence="3" id="KW-0342">GTP-binding</keyword>
<dbReference type="PROSITE" id="PS51419">
    <property type="entry name" value="RAB"/>
    <property type="match status" value="1"/>
</dbReference>
<dbReference type="InterPro" id="IPR001806">
    <property type="entry name" value="Small_GTPase"/>
</dbReference>
<dbReference type="SMART" id="SM00174">
    <property type="entry name" value="RHO"/>
    <property type="match status" value="1"/>
</dbReference>
<evidence type="ECO:0000256" key="1">
    <source>
        <dbReference type="ARBA" id="ARBA00004342"/>
    </source>
</evidence>
<dbReference type="AlphaFoldDB" id="A0A8H6Z9Q3"/>
<reference evidence="4" key="1">
    <citation type="submission" date="2020-05" db="EMBL/GenBank/DDBJ databases">
        <title>Mycena genomes resolve the evolution of fungal bioluminescence.</title>
        <authorList>
            <person name="Tsai I.J."/>
        </authorList>
    </citation>
    <scope>NUCLEOTIDE SEQUENCE</scope>
    <source>
        <strain evidence="4">160909Yilan</strain>
    </source>
</reference>
<name>A0A8H6Z9Q3_9AGAR</name>
<dbReference type="PROSITE" id="PS51421">
    <property type="entry name" value="RAS"/>
    <property type="match status" value="1"/>
</dbReference>
<sequence length="188" mass="21204">MRQFNVVVLGARGIGKAALTARFVCDVFETAYDPTAEYHRPILVDGERDALKVLDTSGAEQFPSLLEVYVKSAHGFVLVFRRLDARSQSQRSGEFSETDIPNKGHRKCVPIVVVGTKSDLVNEREVTTSIIESLASRWSLPFYETSAKRNWHVNDAFEDLTRQMRIRYSPDATKKANKKQPKGPCIIM</sequence>
<accession>A0A8H6Z9Q3</accession>
<dbReference type="SMART" id="SM00175">
    <property type="entry name" value="RAB"/>
    <property type="match status" value="1"/>
</dbReference>
<dbReference type="OrthoDB" id="5976022at2759"/>
<dbReference type="Proteomes" id="UP000623467">
    <property type="component" value="Unassembled WGS sequence"/>
</dbReference>
<dbReference type="GO" id="GO:0007165">
    <property type="term" value="P:signal transduction"/>
    <property type="evidence" value="ECO:0007669"/>
    <property type="project" value="InterPro"/>
</dbReference>
<evidence type="ECO:0000256" key="3">
    <source>
        <dbReference type="ARBA" id="ARBA00023134"/>
    </source>
</evidence>
<dbReference type="InterPro" id="IPR005225">
    <property type="entry name" value="Small_GTP-bd"/>
</dbReference>
<dbReference type="EMBL" id="JACAZH010000002">
    <property type="protein sequence ID" value="KAF7375105.1"/>
    <property type="molecule type" value="Genomic_DNA"/>
</dbReference>
<evidence type="ECO:0000313" key="5">
    <source>
        <dbReference type="Proteomes" id="UP000623467"/>
    </source>
</evidence>
<dbReference type="GO" id="GO:0005886">
    <property type="term" value="C:plasma membrane"/>
    <property type="evidence" value="ECO:0007669"/>
    <property type="project" value="UniProtKB-SubCell"/>
</dbReference>
<gene>
    <name evidence="4" type="ORF">MSAN_00396900</name>
</gene>
<dbReference type="NCBIfam" id="TIGR00231">
    <property type="entry name" value="small_GTP"/>
    <property type="match status" value="1"/>
</dbReference>
<dbReference type="Pfam" id="PF00071">
    <property type="entry name" value="Ras"/>
    <property type="match status" value="1"/>
</dbReference>
<dbReference type="Gene3D" id="3.40.50.300">
    <property type="entry name" value="P-loop containing nucleotide triphosphate hydrolases"/>
    <property type="match status" value="1"/>
</dbReference>
<dbReference type="InterPro" id="IPR020849">
    <property type="entry name" value="Small_GTPase_Ras-type"/>
</dbReference>
<comment type="subcellular location">
    <subcellularLocation>
        <location evidence="1">Cell membrane</location>
        <topology evidence="1">Lipid-anchor</topology>
        <orientation evidence="1">Cytoplasmic side</orientation>
    </subcellularLocation>
</comment>
<dbReference type="GO" id="GO:0003924">
    <property type="term" value="F:GTPase activity"/>
    <property type="evidence" value="ECO:0007669"/>
    <property type="project" value="InterPro"/>
</dbReference>
<dbReference type="PANTHER" id="PTHR24070">
    <property type="entry name" value="RAS, DI-RAS, AND RHEB FAMILY MEMBERS OF SMALL GTPASE SUPERFAMILY"/>
    <property type="match status" value="1"/>
</dbReference>